<dbReference type="GO" id="GO:0051301">
    <property type="term" value="P:cell division"/>
    <property type="evidence" value="ECO:0007669"/>
    <property type="project" value="UniProtKB-KW"/>
</dbReference>
<dbReference type="Proteomes" id="UP000028702">
    <property type="component" value="Unassembled WGS sequence"/>
</dbReference>
<dbReference type="UniPathway" id="UPA00219"/>
<feature type="domain" description="Glycosyltransferase family 28 N-terminal" evidence="11">
    <location>
        <begin position="12"/>
        <end position="147"/>
    </location>
</feature>
<comment type="caution">
    <text evidence="10">Lacks conserved residue(s) required for the propagation of feature annotation.</text>
</comment>
<evidence type="ECO:0000256" key="5">
    <source>
        <dbReference type="ARBA" id="ARBA00022960"/>
    </source>
</evidence>
<dbReference type="Pfam" id="PF03033">
    <property type="entry name" value="Glyco_transf_28"/>
    <property type="match status" value="1"/>
</dbReference>
<feature type="binding site" evidence="10">
    <location>
        <begin position="19"/>
        <end position="21"/>
    </location>
    <ligand>
        <name>UDP-N-acetyl-alpha-D-glucosamine</name>
        <dbReference type="ChEBI" id="CHEBI:57705"/>
    </ligand>
</feature>
<dbReference type="GO" id="GO:0051991">
    <property type="term" value="F:UDP-N-acetyl-D-glucosamine:N-acetylmuramoyl-L-alanyl-D-glutamyl-meso-2,6-diaminopimelyl-D-alanyl-D-alanine-diphosphoundecaprenol 4-beta-N-acetylglucosaminlytransferase activity"/>
    <property type="evidence" value="ECO:0007669"/>
    <property type="project" value="RHEA"/>
</dbReference>
<keyword evidence="2 10" id="KW-0132">Cell division</keyword>
<reference evidence="13 14" key="1">
    <citation type="submission" date="2014-07" db="EMBL/GenBank/DDBJ databases">
        <title>Tepidicaulis marinum gen. nov., sp. nov., a novel marine bacterium denitrifying nitrate to nitrous oxide strictly under microaerobic conditions.</title>
        <authorList>
            <person name="Takeuchi M."/>
            <person name="Yamagishi T."/>
            <person name="Kamagata Y."/>
            <person name="Oshima K."/>
            <person name="Hattori M."/>
            <person name="Katayama T."/>
            <person name="Hanada S."/>
            <person name="Tamaki H."/>
            <person name="Marumo K."/>
            <person name="Maeda H."/>
            <person name="Nedachi M."/>
            <person name="Iwasaki W."/>
            <person name="Suwa Y."/>
            <person name="Sakata S."/>
        </authorList>
    </citation>
    <scope>NUCLEOTIDE SEQUENCE [LARGE SCALE GENOMIC DNA]</scope>
    <source>
        <strain evidence="13 14">MA2</strain>
    </source>
</reference>
<evidence type="ECO:0000256" key="3">
    <source>
        <dbReference type="ARBA" id="ARBA00022676"/>
    </source>
</evidence>
<dbReference type="SUPFAM" id="SSF53756">
    <property type="entry name" value="UDP-Glycosyltransferase/glycogen phosphorylase"/>
    <property type="match status" value="1"/>
</dbReference>
<gene>
    <name evidence="10" type="primary">murG</name>
    <name evidence="13" type="ORF">M2A_1376</name>
</gene>
<dbReference type="AlphaFoldDB" id="A0A081BA09"/>
<evidence type="ECO:0000313" key="13">
    <source>
        <dbReference type="EMBL" id="GAK44877.1"/>
    </source>
</evidence>
<dbReference type="GO" id="GO:0005975">
    <property type="term" value="P:carbohydrate metabolic process"/>
    <property type="evidence" value="ECO:0007669"/>
    <property type="project" value="InterPro"/>
</dbReference>
<dbReference type="PANTHER" id="PTHR21015">
    <property type="entry name" value="UDP-N-ACETYLGLUCOSAMINE--N-ACETYLMURAMYL-(PENTAPEPTIDE) PYROPHOSPHORYL-UNDECAPRENOL N-ACETYLGLUCOSAMINE TRANSFERASE 1"/>
    <property type="match status" value="1"/>
</dbReference>
<feature type="binding site" evidence="10">
    <location>
        <position position="173"/>
    </location>
    <ligand>
        <name>UDP-N-acetyl-alpha-D-glucosamine</name>
        <dbReference type="ChEBI" id="CHEBI:57705"/>
    </ligand>
</feature>
<dbReference type="PANTHER" id="PTHR21015:SF22">
    <property type="entry name" value="GLYCOSYLTRANSFERASE"/>
    <property type="match status" value="1"/>
</dbReference>
<dbReference type="HAMAP" id="MF_00033">
    <property type="entry name" value="MurG"/>
    <property type="match status" value="1"/>
</dbReference>
<dbReference type="STRING" id="1333998.M2A_1376"/>
<evidence type="ECO:0000256" key="9">
    <source>
        <dbReference type="ARBA" id="ARBA00023316"/>
    </source>
</evidence>
<feature type="domain" description="Glycosyl transferase family 28 C-terminal" evidence="12">
    <location>
        <begin position="195"/>
        <end position="360"/>
    </location>
</feature>
<comment type="subcellular location">
    <subcellularLocation>
        <location evidence="10">Cell membrane</location>
        <topology evidence="10">Peripheral membrane protein</topology>
        <orientation evidence="10">Cytoplasmic side</orientation>
    </subcellularLocation>
</comment>
<comment type="function">
    <text evidence="10">Cell wall formation. Catalyzes the transfer of a GlcNAc subunit on undecaprenyl-pyrophosphoryl-MurNAc-pentapeptide (lipid intermediate I) to form undecaprenyl-pyrophosphoryl-MurNAc-(pentapeptide)GlcNAc (lipid intermediate II).</text>
</comment>
<dbReference type="GO" id="GO:0005886">
    <property type="term" value="C:plasma membrane"/>
    <property type="evidence" value="ECO:0007669"/>
    <property type="project" value="UniProtKB-SubCell"/>
</dbReference>
<feature type="binding site" evidence="10">
    <location>
        <position position="130"/>
    </location>
    <ligand>
        <name>UDP-N-acetyl-alpha-D-glucosamine</name>
        <dbReference type="ChEBI" id="CHEBI:57705"/>
    </ligand>
</feature>
<dbReference type="Gene3D" id="3.40.50.2000">
    <property type="entry name" value="Glycogen Phosphorylase B"/>
    <property type="match status" value="2"/>
</dbReference>
<evidence type="ECO:0000256" key="6">
    <source>
        <dbReference type="ARBA" id="ARBA00022984"/>
    </source>
</evidence>
<feature type="binding site" evidence="10">
    <location>
        <position position="302"/>
    </location>
    <ligand>
        <name>UDP-N-acetyl-alpha-D-glucosamine</name>
        <dbReference type="ChEBI" id="CHEBI:57705"/>
    </ligand>
</feature>
<keyword evidence="3 10" id="KW-0328">Glycosyltransferase</keyword>
<keyword evidence="5 10" id="KW-0133">Cell shape</keyword>
<keyword evidence="6 10" id="KW-0573">Peptidoglycan synthesis</keyword>
<protein>
    <recommendedName>
        <fullName evidence="10">UDP-N-acetylglucosamine--N-acetylmuramyl-(pentapeptide) pyrophosphoryl-undecaprenol N-acetylglucosamine transferase</fullName>
        <ecNumber evidence="10">2.4.1.227</ecNumber>
    </recommendedName>
    <alternativeName>
        <fullName evidence="10">Undecaprenyl-PP-MurNAc-pentapeptide-UDPGlcNAc GlcNAc transferase</fullName>
    </alternativeName>
</protein>
<dbReference type="InterPro" id="IPR004276">
    <property type="entry name" value="GlycoTrans_28_N"/>
</dbReference>
<keyword evidence="7 10" id="KW-0472">Membrane</keyword>
<comment type="similarity">
    <text evidence="10">Belongs to the glycosyltransferase 28 family. MurG subfamily.</text>
</comment>
<keyword evidence="8 10" id="KW-0131">Cell cycle</keyword>
<keyword evidence="4 10" id="KW-0808">Transferase</keyword>
<dbReference type="GO" id="GO:0008360">
    <property type="term" value="P:regulation of cell shape"/>
    <property type="evidence" value="ECO:0007669"/>
    <property type="project" value="UniProtKB-KW"/>
</dbReference>
<dbReference type="GO" id="GO:0050511">
    <property type="term" value="F:undecaprenyldiphospho-muramoylpentapeptide beta-N-acetylglucosaminyltransferase activity"/>
    <property type="evidence" value="ECO:0007669"/>
    <property type="project" value="UniProtKB-UniRule"/>
</dbReference>
<dbReference type="EMBL" id="BBIO01000005">
    <property type="protein sequence ID" value="GAK44877.1"/>
    <property type="molecule type" value="Genomic_DNA"/>
</dbReference>
<evidence type="ECO:0000256" key="2">
    <source>
        <dbReference type="ARBA" id="ARBA00022618"/>
    </source>
</evidence>
<dbReference type="GO" id="GO:0009252">
    <property type="term" value="P:peptidoglycan biosynthetic process"/>
    <property type="evidence" value="ECO:0007669"/>
    <property type="project" value="UniProtKB-UniRule"/>
</dbReference>
<dbReference type="Pfam" id="PF04101">
    <property type="entry name" value="Glyco_tran_28_C"/>
    <property type="match status" value="1"/>
</dbReference>
<keyword evidence="1 10" id="KW-1003">Cell membrane</keyword>
<dbReference type="CDD" id="cd03785">
    <property type="entry name" value="GT28_MurG"/>
    <property type="match status" value="1"/>
</dbReference>
<dbReference type="RefSeq" id="WP_244444401.1">
    <property type="nucleotide sequence ID" value="NZ_BBIO01000005.1"/>
</dbReference>
<dbReference type="NCBIfam" id="TIGR01133">
    <property type="entry name" value="murG"/>
    <property type="match status" value="1"/>
</dbReference>
<evidence type="ECO:0000256" key="8">
    <source>
        <dbReference type="ARBA" id="ARBA00023306"/>
    </source>
</evidence>
<dbReference type="EC" id="2.4.1.227" evidence="10"/>
<accession>A0A081BA09</accession>
<keyword evidence="9 10" id="KW-0961">Cell wall biogenesis/degradation</keyword>
<evidence type="ECO:0000256" key="7">
    <source>
        <dbReference type="ARBA" id="ARBA00023136"/>
    </source>
</evidence>
<evidence type="ECO:0000256" key="4">
    <source>
        <dbReference type="ARBA" id="ARBA00022679"/>
    </source>
</evidence>
<name>A0A081BA09_9HYPH</name>
<keyword evidence="14" id="KW-1185">Reference proteome</keyword>
<dbReference type="InterPro" id="IPR006009">
    <property type="entry name" value="GlcNAc_MurG"/>
</dbReference>
<dbReference type="GO" id="GO:0071555">
    <property type="term" value="P:cell wall organization"/>
    <property type="evidence" value="ECO:0007669"/>
    <property type="project" value="UniProtKB-KW"/>
</dbReference>
<evidence type="ECO:0000256" key="1">
    <source>
        <dbReference type="ARBA" id="ARBA00022475"/>
    </source>
</evidence>
<sequence length="406" mass="43258">MMAEKLHLPGPIVIAAGGTGGHLFPGQALAQELSRRGHEVVLLTDERAQRFEHWFPRADIYAVPAATIAGPGLAGVLSSLWKIFSGTAQSYSIYGRIKPSVVIGFGGYPTLPPVLAAAARRIPTCVHEQNAVLGRVNRLAVRFVDALASTFEAPKYLRAKDAHKVEVTGNPVRDAAMDQAGALYKAPRADEPFHLLVTGGSQGARVMSDVVPAALAALPETLRARLKLVQQAREEDLSRVKETYEKAGIEAELSSFFDDMPARIAKAHLVIGRAGASTVSELAVIGRPSLLVPLPHSIDQDQKANAELLSSSGAGWMMEQEVFTPEALAARLTELMNNPDVLTSAAAAALKQGRPDAVTRLADLVERLALGKTERLGTRGAAKALPGGRDGGKNALKRISVKEYAR</sequence>
<evidence type="ECO:0000256" key="10">
    <source>
        <dbReference type="HAMAP-Rule" id="MF_00033"/>
    </source>
</evidence>
<comment type="catalytic activity">
    <reaction evidence="10">
        <text>di-trans,octa-cis-undecaprenyl diphospho-N-acetyl-alpha-D-muramoyl-L-alanyl-D-glutamyl-meso-2,6-diaminopimeloyl-D-alanyl-D-alanine + UDP-N-acetyl-alpha-D-glucosamine = di-trans,octa-cis-undecaprenyl diphospho-[N-acetyl-alpha-D-glucosaminyl-(1-&gt;4)]-N-acetyl-alpha-D-muramoyl-L-alanyl-D-glutamyl-meso-2,6-diaminopimeloyl-D-alanyl-D-alanine + UDP + H(+)</text>
        <dbReference type="Rhea" id="RHEA:31227"/>
        <dbReference type="ChEBI" id="CHEBI:15378"/>
        <dbReference type="ChEBI" id="CHEBI:57705"/>
        <dbReference type="ChEBI" id="CHEBI:58223"/>
        <dbReference type="ChEBI" id="CHEBI:61387"/>
        <dbReference type="ChEBI" id="CHEBI:61388"/>
        <dbReference type="EC" id="2.4.1.227"/>
    </reaction>
</comment>
<evidence type="ECO:0000259" key="11">
    <source>
        <dbReference type="Pfam" id="PF03033"/>
    </source>
</evidence>
<feature type="binding site" evidence="10">
    <location>
        <position position="201"/>
    </location>
    <ligand>
        <name>UDP-N-acetyl-alpha-D-glucosamine</name>
        <dbReference type="ChEBI" id="CHEBI:57705"/>
    </ligand>
</feature>
<comment type="pathway">
    <text evidence="10">Cell wall biogenesis; peptidoglycan biosynthesis.</text>
</comment>
<organism evidence="13 14">
    <name type="scientific">Tepidicaulis marinus</name>
    <dbReference type="NCBI Taxonomy" id="1333998"/>
    <lineage>
        <taxon>Bacteria</taxon>
        <taxon>Pseudomonadati</taxon>
        <taxon>Pseudomonadota</taxon>
        <taxon>Alphaproteobacteria</taxon>
        <taxon>Hyphomicrobiales</taxon>
        <taxon>Parvibaculaceae</taxon>
        <taxon>Tepidicaulis</taxon>
    </lineage>
</organism>
<proteinExistence type="inferred from homology"/>
<evidence type="ECO:0000313" key="14">
    <source>
        <dbReference type="Proteomes" id="UP000028702"/>
    </source>
</evidence>
<dbReference type="eggNOG" id="COG0707">
    <property type="taxonomic scope" value="Bacteria"/>
</dbReference>
<dbReference type="InterPro" id="IPR007235">
    <property type="entry name" value="Glyco_trans_28_C"/>
</dbReference>
<comment type="caution">
    <text evidence="13">The sequence shown here is derived from an EMBL/GenBank/DDBJ whole genome shotgun (WGS) entry which is preliminary data.</text>
</comment>
<evidence type="ECO:0000259" key="12">
    <source>
        <dbReference type="Pfam" id="PF04101"/>
    </source>
</evidence>